<dbReference type="Proteomes" id="UP000663297">
    <property type="component" value="Chromosome 3"/>
</dbReference>
<sequence length="340" mass="38839">MRVIAICPIKIIPYIQIRIVKTDAIKPTTIISADEIELRREYAKCTDAEMKFYDPTFKMNSVHLASIITTPLDSLDQIRRISLMGSFLGSLPPLLKRYLIENPGIPKSYLTADPKLSIPGDSEHQRNLCRKRDSYTCVFLPNTQNDVTVAHIVPPTWIDTQEAMEIMIRVMGDACCLTGCHDLDMYRTLFVDRYKRGTSDKCWNMISLDKTLYWHLKNRYRVLKCLGIEYAQDDAKATVIIQLTQIYRTTNHPMENVTLEGDGNHFDDILTGIQMFEHQCNLPCIQDQPSAISMVSGKCARIEMSRDDAKKCKVMLDIAWRLSMIACISGAVKCPQYLRS</sequence>
<evidence type="ECO:0000313" key="2">
    <source>
        <dbReference type="Proteomes" id="UP000663297"/>
    </source>
</evidence>
<evidence type="ECO:0000313" key="1">
    <source>
        <dbReference type="EMBL" id="QPC63370.1"/>
    </source>
</evidence>
<name>A0A7S8HWG1_FUSCU</name>
<accession>A0A7S8HWG1</accession>
<evidence type="ECO:0008006" key="3">
    <source>
        <dbReference type="Google" id="ProtNLM"/>
    </source>
</evidence>
<gene>
    <name evidence="1" type="ORF">HYE67_005601</name>
</gene>
<organism evidence="1 2">
    <name type="scientific">Fusarium culmorum</name>
    <dbReference type="NCBI Taxonomy" id="5516"/>
    <lineage>
        <taxon>Eukaryota</taxon>
        <taxon>Fungi</taxon>
        <taxon>Dikarya</taxon>
        <taxon>Ascomycota</taxon>
        <taxon>Pezizomycotina</taxon>
        <taxon>Sordariomycetes</taxon>
        <taxon>Hypocreomycetidae</taxon>
        <taxon>Hypocreales</taxon>
        <taxon>Nectriaceae</taxon>
        <taxon>Fusarium</taxon>
    </lineage>
</organism>
<proteinExistence type="predicted"/>
<dbReference type="EMBL" id="CP064749">
    <property type="protein sequence ID" value="QPC63370.1"/>
    <property type="molecule type" value="Genomic_DNA"/>
</dbReference>
<protein>
    <recommendedName>
        <fullName evidence="3">HNH nuclease domain-containing protein</fullName>
    </recommendedName>
</protein>
<dbReference type="AlphaFoldDB" id="A0A7S8HWG1"/>
<reference evidence="1" key="1">
    <citation type="submission" date="2020-11" db="EMBL/GenBank/DDBJ databases">
        <title>The chromosome-scale genome resource for two endophytic Fusarium species: F. culmorum and F. pseudograminearum.</title>
        <authorList>
            <person name="Yuan Z."/>
        </authorList>
    </citation>
    <scope>NUCLEOTIDE SEQUENCE</scope>
    <source>
        <strain evidence="1">Class2-1B</strain>
    </source>
</reference>